<name>A0AAW6U0W1_9BACT</name>
<keyword evidence="1" id="KW-0472">Membrane</keyword>
<dbReference type="Proteomes" id="UP001431776">
    <property type="component" value="Unassembled WGS sequence"/>
</dbReference>
<evidence type="ECO:0000256" key="1">
    <source>
        <dbReference type="SAM" id="Phobius"/>
    </source>
</evidence>
<keyword evidence="3" id="KW-1185">Reference proteome</keyword>
<evidence type="ECO:0000313" key="3">
    <source>
        <dbReference type="Proteomes" id="UP001431776"/>
    </source>
</evidence>
<dbReference type="AlphaFoldDB" id="A0AAW6U0W1"/>
<feature type="transmembrane region" description="Helical" evidence="1">
    <location>
        <begin position="6"/>
        <end position="30"/>
    </location>
</feature>
<feature type="transmembrane region" description="Helical" evidence="1">
    <location>
        <begin position="42"/>
        <end position="64"/>
    </location>
</feature>
<organism evidence="2 3">
    <name type="scientific">Anaerobaca lacustris</name>
    <dbReference type="NCBI Taxonomy" id="3044600"/>
    <lineage>
        <taxon>Bacteria</taxon>
        <taxon>Pseudomonadati</taxon>
        <taxon>Planctomycetota</taxon>
        <taxon>Phycisphaerae</taxon>
        <taxon>Sedimentisphaerales</taxon>
        <taxon>Anaerobacaceae</taxon>
        <taxon>Anaerobaca</taxon>
    </lineage>
</organism>
<comment type="caution">
    <text evidence="2">The sequence shown here is derived from an EMBL/GenBank/DDBJ whole genome shotgun (WGS) entry which is preliminary data.</text>
</comment>
<reference evidence="2" key="1">
    <citation type="submission" date="2023-05" db="EMBL/GenBank/DDBJ databases">
        <title>Anaerotaeda fermentans gen. nov., sp. nov., a novel anaerobic planctomycete of the new family within the order Sedimentisphaerales isolated from Taman Peninsula, Russia.</title>
        <authorList>
            <person name="Khomyakova M.A."/>
            <person name="Merkel A.Y."/>
            <person name="Slobodkin A.I."/>
        </authorList>
    </citation>
    <scope>NUCLEOTIDE SEQUENCE</scope>
    <source>
        <strain evidence="2">M17dextr</strain>
    </source>
</reference>
<accession>A0AAW6U0W1</accession>
<evidence type="ECO:0000313" key="2">
    <source>
        <dbReference type="EMBL" id="MDI6450134.1"/>
    </source>
</evidence>
<proteinExistence type="predicted"/>
<dbReference type="EMBL" id="JASCXX010000016">
    <property type="protein sequence ID" value="MDI6450134.1"/>
    <property type="molecule type" value="Genomic_DNA"/>
</dbReference>
<protein>
    <submittedName>
        <fullName evidence="2">Uncharacterized protein</fullName>
    </submittedName>
</protein>
<feature type="transmembrane region" description="Helical" evidence="1">
    <location>
        <begin position="70"/>
        <end position="87"/>
    </location>
</feature>
<sequence>MSPDQLGGWIGGMLGGVLGLAGGIIGTYCGIRNTNGPRERRFMVRAAVVTWVAVLLFLALLFLLPSPWRFLLWIPYGILLPVGIILGNRRQQQIRREEDL</sequence>
<keyword evidence="1" id="KW-0812">Transmembrane</keyword>
<dbReference type="RefSeq" id="WP_349245543.1">
    <property type="nucleotide sequence ID" value="NZ_JASCXX010000016.1"/>
</dbReference>
<keyword evidence="1" id="KW-1133">Transmembrane helix</keyword>
<gene>
    <name evidence="2" type="ORF">QJ522_13830</name>
</gene>